<organism evidence="6 7">
    <name type="scientific">Cylindrotheca closterium</name>
    <dbReference type="NCBI Taxonomy" id="2856"/>
    <lineage>
        <taxon>Eukaryota</taxon>
        <taxon>Sar</taxon>
        <taxon>Stramenopiles</taxon>
        <taxon>Ochrophyta</taxon>
        <taxon>Bacillariophyta</taxon>
        <taxon>Bacillariophyceae</taxon>
        <taxon>Bacillariophycidae</taxon>
        <taxon>Bacillariales</taxon>
        <taxon>Bacillariaceae</taxon>
        <taxon>Cylindrotheca</taxon>
    </lineage>
</organism>
<comment type="subcellular location">
    <subcellularLocation>
        <location evidence="4">Membrane</location>
        <topology evidence="4">Multi-pass membrane protein</topology>
    </subcellularLocation>
</comment>
<feature type="transmembrane region" description="Helical" evidence="4">
    <location>
        <begin position="71"/>
        <end position="91"/>
    </location>
</feature>
<keyword evidence="4" id="KW-0187">Copper transport</keyword>
<keyword evidence="1 4" id="KW-0812">Transmembrane</keyword>
<keyword evidence="2 4" id="KW-1133">Transmembrane helix</keyword>
<feature type="transmembrane region" description="Helical" evidence="4">
    <location>
        <begin position="137"/>
        <end position="156"/>
    </location>
</feature>
<evidence type="ECO:0000256" key="5">
    <source>
        <dbReference type="SAM" id="MobiDB-lite"/>
    </source>
</evidence>
<keyword evidence="3 4" id="KW-0472">Membrane</keyword>
<feature type="region of interest" description="Disordered" evidence="5">
    <location>
        <begin position="204"/>
        <end position="232"/>
    </location>
</feature>
<evidence type="ECO:0000313" key="6">
    <source>
        <dbReference type="EMBL" id="CAJ1958916.1"/>
    </source>
</evidence>
<accession>A0AAD2G078</accession>
<evidence type="ECO:0000256" key="3">
    <source>
        <dbReference type="ARBA" id="ARBA00023136"/>
    </source>
</evidence>
<dbReference type="Pfam" id="PF04145">
    <property type="entry name" value="Ctr"/>
    <property type="match status" value="2"/>
</dbReference>
<keyword evidence="4" id="KW-0406">Ion transport</keyword>
<comment type="caution">
    <text evidence="6">The sequence shown here is derived from an EMBL/GenBank/DDBJ whole genome shotgun (WGS) entry which is preliminary data.</text>
</comment>
<dbReference type="GO" id="GO:0005375">
    <property type="term" value="F:copper ion transmembrane transporter activity"/>
    <property type="evidence" value="ECO:0007669"/>
    <property type="project" value="UniProtKB-UniRule"/>
</dbReference>
<dbReference type="GO" id="GO:0016020">
    <property type="term" value="C:membrane"/>
    <property type="evidence" value="ECO:0007669"/>
    <property type="project" value="UniProtKB-SubCell"/>
</dbReference>
<keyword evidence="7" id="KW-1185">Reference proteome</keyword>
<evidence type="ECO:0000256" key="1">
    <source>
        <dbReference type="ARBA" id="ARBA00022692"/>
    </source>
</evidence>
<sequence length="232" mass="25404">MHDISGMSGMHDMHAMETVAEKVAVASNSFCEGDMGMVMYMDGFRWTLKEEGNSCLNLYFASWTLNSKGKVLGAMAAVFCLAVFTEAISKMRHKLSLRARDVSTPLPERRKIAIFQTLLHGIHAFIGYIVMLATMTFSLELLCCVIFGITTGYFVFGGESYSHVSTNPCCAFLEDEAQERTFTREYAAENARALMSSLPPEAGNCCSSELRTDTNSSQEFSSLSAPGAGDQA</sequence>
<evidence type="ECO:0000313" key="7">
    <source>
        <dbReference type="Proteomes" id="UP001295423"/>
    </source>
</evidence>
<keyword evidence="4" id="KW-0186">Copper</keyword>
<name>A0AAD2G078_9STRA</name>
<proteinExistence type="inferred from homology"/>
<reference evidence="6" key="1">
    <citation type="submission" date="2023-08" db="EMBL/GenBank/DDBJ databases">
        <authorList>
            <person name="Audoor S."/>
            <person name="Bilcke G."/>
        </authorList>
    </citation>
    <scope>NUCLEOTIDE SEQUENCE</scope>
</reference>
<dbReference type="EMBL" id="CAKOGP040001980">
    <property type="protein sequence ID" value="CAJ1958916.1"/>
    <property type="molecule type" value="Genomic_DNA"/>
</dbReference>
<feature type="transmembrane region" description="Helical" evidence="4">
    <location>
        <begin position="112"/>
        <end position="131"/>
    </location>
</feature>
<comment type="similarity">
    <text evidence="4">Belongs to the copper transporter (Ctr) (TC 1.A.56) family. SLC31A subfamily.</text>
</comment>
<evidence type="ECO:0000256" key="4">
    <source>
        <dbReference type="RuleBase" id="RU367022"/>
    </source>
</evidence>
<evidence type="ECO:0000256" key="2">
    <source>
        <dbReference type="ARBA" id="ARBA00022989"/>
    </source>
</evidence>
<protein>
    <recommendedName>
        <fullName evidence="4">Copper transport protein</fullName>
    </recommendedName>
</protein>
<dbReference type="InterPro" id="IPR007274">
    <property type="entry name" value="Cop_transporter"/>
</dbReference>
<dbReference type="AlphaFoldDB" id="A0AAD2G078"/>
<dbReference type="PANTHER" id="PTHR12483">
    <property type="entry name" value="SOLUTE CARRIER FAMILY 31 COPPER TRANSPORTERS"/>
    <property type="match status" value="1"/>
</dbReference>
<feature type="compositionally biased region" description="Polar residues" evidence="5">
    <location>
        <begin position="205"/>
        <end position="224"/>
    </location>
</feature>
<keyword evidence="4" id="KW-0813">Transport</keyword>
<dbReference type="Proteomes" id="UP001295423">
    <property type="component" value="Unassembled WGS sequence"/>
</dbReference>
<gene>
    <name evidence="6" type="ORF">CYCCA115_LOCUS17416</name>
</gene>